<dbReference type="KEGG" id="bze:COCCADRAFT_35882"/>
<feature type="transmembrane region" description="Helical" evidence="8">
    <location>
        <begin position="408"/>
        <end position="428"/>
    </location>
</feature>
<dbReference type="GeneID" id="19148130"/>
<protein>
    <recommendedName>
        <fullName evidence="9">Major facilitator superfamily (MFS) profile domain-containing protein</fullName>
    </recommendedName>
</protein>
<feature type="transmembrane region" description="Helical" evidence="8">
    <location>
        <begin position="208"/>
        <end position="227"/>
    </location>
</feature>
<dbReference type="InterPro" id="IPR011701">
    <property type="entry name" value="MFS"/>
</dbReference>
<dbReference type="PROSITE" id="PS50850">
    <property type="entry name" value="MFS"/>
    <property type="match status" value="1"/>
</dbReference>
<evidence type="ECO:0000313" key="10">
    <source>
        <dbReference type="EMBL" id="EUC34420.1"/>
    </source>
</evidence>
<feature type="transmembrane region" description="Helical" evidence="8">
    <location>
        <begin position="115"/>
        <end position="133"/>
    </location>
</feature>
<dbReference type="InterPro" id="IPR050327">
    <property type="entry name" value="Proton-linked_MCT"/>
</dbReference>
<accession>W6YA44</accession>
<keyword evidence="3" id="KW-0813">Transport</keyword>
<dbReference type="eggNOG" id="KOG2504">
    <property type="taxonomic scope" value="Eukaryota"/>
</dbReference>
<feature type="region of interest" description="Disordered" evidence="7">
    <location>
        <begin position="1"/>
        <end position="37"/>
    </location>
</feature>
<comment type="similarity">
    <text evidence="2">Belongs to the major facilitator superfamily. Monocarboxylate porter (TC 2.A.1.13) family.</text>
</comment>
<dbReference type="GO" id="GO:0016020">
    <property type="term" value="C:membrane"/>
    <property type="evidence" value="ECO:0007669"/>
    <property type="project" value="UniProtKB-SubCell"/>
</dbReference>
<feature type="transmembrane region" description="Helical" evidence="8">
    <location>
        <begin position="44"/>
        <end position="72"/>
    </location>
</feature>
<evidence type="ECO:0000256" key="7">
    <source>
        <dbReference type="SAM" id="MobiDB-lite"/>
    </source>
</evidence>
<keyword evidence="6 8" id="KW-0472">Membrane</keyword>
<organism evidence="10 11">
    <name type="scientific">Cochliobolus carbonum (strain 26-R-13)</name>
    <name type="common">Maize leaf spot fungus</name>
    <name type="synonym">Bipolaris zeicola</name>
    <dbReference type="NCBI Taxonomy" id="930089"/>
    <lineage>
        <taxon>Eukaryota</taxon>
        <taxon>Fungi</taxon>
        <taxon>Dikarya</taxon>
        <taxon>Ascomycota</taxon>
        <taxon>Pezizomycotina</taxon>
        <taxon>Dothideomycetes</taxon>
        <taxon>Pleosporomycetidae</taxon>
        <taxon>Pleosporales</taxon>
        <taxon>Pleosporineae</taxon>
        <taxon>Pleosporaceae</taxon>
        <taxon>Bipolaris</taxon>
    </lineage>
</organism>
<evidence type="ECO:0000256" key="4">
    <source>
        <dbReference type="ARBA" id="ARBA00022692"/>
    </source>
</evidence>
<dbReference type="PANTHER" id="PTHR11360:SF224">
    <property type="entry name" value="MAJOR FACILITATOR SUPERFAMILY (MFS) PROFILE DOMAIN-CONTAINING PROTEIN-RELATED"/>
    <property type="match status" value="1"/>
</dbReference>
<dbReference type="GO" id="GO:0022857">
    <property type="term" value="F:transmembrane transporter activity"/>
    <property type="evidence" value="ECO:0007669"/>
    <property type="project" value="InterPro"/>
</dbReference>
<feature type="transmembrane region" description="Helical" evidence="8">
    <location>
        <begin position="282"/>
        <end position="301"/>
    </location>
</feature>
<feature type="compositionally biased region" description="Basic and acidic residues" evidence="7">
    <location>
        <begin position="10"/>
        <end position="22"/>
    </location>
</feature>
<dbReference type="Pfam" id="PF07690">
    <property type="entry name" value="MFS_1"/>
    <property type="match status" value="1"/>
</dbReference>
<evidence type="ECO:0000313" key="11">
    <source>
        <dbReference type="Proteomes" id="UP000053841"/>
    </source>
</evidence>
<proteinExistence type="inferred from homology"/>
<evidence type="ECO:0000256" key="6">
    <source>
        <dbReference type="ARBA" id="ARBA00023136"/>
    </source>
</evidence>
<evidence type="ECO:0000256" key="5">
    <source>
        <dbReference type="ARBA" id="ARBA00022989"/>
    </source>
</evidence>
<dbReference type="RefSeq" id="XP_007711236.1">
    <property type="nucleotide sequence ID" value="XM_007713046.1"/>
</dbReference>
<evidence type="ECO:0000256" key="3">
    <source>
        <dbReference type="ARBA" id="ARBA00022448"/>
    </source>
</evidence>
<keyword evidence="5 8" id="KW-1133">Transmembrane helix</keyword>
<gene>
    <name evidence="10" type="ORF">COCCADRAFT_35882</name>
</gene>
<feature type="transmembrane region" description="Helical" evidence="8">
    <location>
        <begin position="313"/>
        <end position="331"/>
    </location>
</feature>
<dbReference type="InterPro" id="IPR036259">
    <property type="entry name" value="MFS_trans_sf"/>
</dbReference>
<keyword evidence="4 8" id="KW-0812">Transmembrane</keyword>
<dbReference type="OrthoDB" id="5667at2759"/>
<keyword evidence="11" id="KW-1185">Reference proteome</keyword>
<feature type="compositionally biased region" description="Low complexity" evidence="7">
    <location>
        <begin position="23"/>
        <end position="34"/>
    </location>
</feature>
<dbReference type="Proteomes" id="UP000053841">
    <property type="component" value="Unassembled WGS sequence"/>
</dbReference>
<dbReference type="EMBL" id="KI964591">
    <property type="protein sequence ID" value="EUC34420.1"/>
    <property type="molecule type" value="Genomic_DNA"/>
</dbReference>
<feature type="transmembrane region" description="Helical" evidence="8">
    <location>
        <begin position="139"/>
        <end position="159"/>
    </location>
</feature>
<feature type="transmembrane region" description="Helical" evidence="8">
    <location>
        <begin position="84"/>
        <end position="103"/>
    </location>
</feature>
<feature type="transmembrane region" description="Helical" evidence="8">
    <location>
        <begin position="248"/>
        <end position="270"/>
    </location>
</feature>
<name>W6YA44_COCC2</name>
<feature type="domain" description="Major facilitator superfamily (MFS) profile" evidence="9">
    <location>
        <begin position="44"/>
        <end position="430"/>
    </location>
</feature>
<feature type="transmembrane region" description="Helical" evidence="8">
    <location>
        <begin position="171"/>
        <end position="196"/>
    </location>
</feature>
<feature type="transmembrane region" description="Helical" evidence="8">
    <location>
        <begin position="337"/>
        <end position="364"/>
    </location>
</feature>
<sequence length="438" mass="47450">MSATDEVTEFEPKPNELREKETPTTNTQETNNDTDVFPEGGREAWLVVVGAWCALFCTFGLVSCGGTFVEYYKNEPLASYSTGTISWITSSQVFIQVGSMAVWGRLYDSYGPRWMLLLSTPVYCFGLMMTSLSTEYYQILLSQSVLSSLGSGALFNAGMTSTTSWFLRRRGTVFGIVNSGSSLGGVVLPIMITHLFRSIGFAWTLRVLGFFFLALGTITCVTVKTRLTPTPRPISLSDYVRPFQERTAVLTMLGGFLYFWGMFLPLNYIIVQAQTNGISPSVTPYLLSIINGVSLIGRLFWGIMCDRFGRFNCIVIINCFTGIATLALWTPGSKNTAAIIMYAVAFGFGSGGYVTLFPACMAQISPQEEIGTRMGLAQLTNAFGALTGSPLGGALISGHGDTTNFLGLQAFCGVAMIASVVALGLARYTQAGLKLVKV</sequence>
<dbReference type="PANTHER" id="PTHR11360">
    <property type="entry name" value="MONOCARBOXYLATE TRANSPORTER"/>
    <property type="match status" value="1"/>
</dbReference>
<comment type="subcellular location">
    <subcellularLocation>
        <location evidence="1">Membrane</location>
        <topology evidence="1">Multi-pass membrane protein</topology>
    </subcellularLocation>
</comment>
<dbReference type="InterPro" id="IPR005828">
    <property type="entry name" value="MFS_sugar_transport-like"/>
</dbReference>
<reference evidence="10 11" key="1">
    <citation type="journal article" date="2013" name="PLoS Genet.">
        <title>Comparative genome structure, secondary metabolite, and effector coding capacity across Cochliobolus pathogens.</title>
        <authorList>
            <person name="Condon B.J."/>
            <person name="Leng Y."/>
            <person name="Wu D."/>
            <person name="Bushley K.E."/>
            <person name="Ohm R.A."/>
            <person name="Otillar R."/>
            <person name="Martin J."/>
            <person name="Schackwitz W."/>
            <person name="Grimwood J."/>
            <person name="MohdZainudin N."/>
            <person name="Xue C."/>
            <person name="Wang R."/>
            <person name="Manning V.A."/>
            <person name="Dhillon B."/>
            <person name="Tu Z.J."/>
            <person name="Steffenson B.J."/>
            <person name="Salamov A."/>
            <person name="Sun H."/>
            <person name="Lowry S."/>
            <person name="LaButti K."/>
            <person name="Han J."/>
            <person name="Copeland A."/>
            <person name="Lindquist E."/>
            <person name="Barry K."/>
            <person name="Schmutz J."/>
            <person name="Baker S.E."/>
            <person name="Ciuffetti L.M."/>
            <person name="Grigoriev I.V."/>
            <person name="Zhong S."/>
            <person name="Turgeon B.G."/>
        </authorList>
    </citation>
    <scope>NUCLEOTIDE SEQUENCE [LARGE SCALE GENOMIC DNA]</scope>
    <source>
        <strain evidence="10 11">26-R-13</strain>
    </source>
</reference>
<dbReference type="AlphaFoldDB" id="W6YA44"/>
<feature type="transmembrane region" description="Helical" evidence="8">
    <location>
        <begin position="376"/>
        <end position="396"/>
    </location>
</feature>
<evidence type="ECO:0000256" key="2">
    <source>
        <dbReference type="ARBA" id="ARBA00006727"/>
    </source>
</evidence>
<dbReference type="Gene3D" id="1.20.1250.20">
    <property type="entry name" value="MFS general substrate transporter like domains"/>
    <property type="match status" value="2"/>
</dbReference>
<dbReference type="Pfam" id="PF00083">
    <property type="entry name" value="Sugar_tr"/>
    <property type="match status" value="1"/>
</dbReference>
<dbReference type="SUPFAM" id="SSF103473">
    <property type="entry name" value="MFS general substrate transporter"/>
    <property type="match status" value="1"/>
</dbReference>
<dbReference type="InterPro" id="IPR020846">
    <property type="entry name" value="MFS_dom"/>
</dbReference>
<evidence type="ECO:0000256" key="8">
    <source>
        <dbReference type="SAM" id="Phobius"/>
    </source>
</evidence>
<dbReference type="HOGENOM" id="CLU_001265_1_0_1"/>
<evidence type="ECO:0000259" key="9">
    <source>
        <dbReference type="PROSITE" id="PS50850"/>
    </source>
</evidence>
<evidence type="ECO:0000256" key="1">
    <source>
        <dbReference type="ARBA" id="ARBA00004141"/>
    </source>
</evidence>